<evidence type="ECO:0000259" key="3">
    <source>
        <dbReference type="Pfam" id="PF10170"/>
    </source>
</evidence>
<evidence type="ECO:0000313" key="5">
    <source>
        <dbReference type="Proteomes" id="UP000001876"/>
    </source>
</evidence>
<name>C1MYR3_MICPC</name>
<dbReference type="EMBL" id="GG663742">
    <property type="protein sequence ID" value="EEH55089.1"/>
    <property type="molecule type" value="Genomic_DNA"/>
</dbReference>
<dbReference type="PANTHER" id="PTHR31849:SF1">
    <property type="entry name" value="CYSTEINE-RICH DPF MOTIF DOMAIN-CONTAINING PROTEIN 1"/>
    <property type="match status" value="1"/>
</dbReference>
<dbReference type="Proteomes" id="UP000001876">
    <property type="component" value="Unassembled WGS sequence"/>
</dbReference>
<dbReference type="GeneID" id="9686050"/>
<dbReference type="STRING" id="564608.C1MYR3"/>
<evidence type="ECO:0000256" key="1">
    <source>
        <dbReference type="ARBA" id="ARBA00007917"/>
    </source>
</evidence>
<dbReference type="Pfam" id="PF10170">
    <property type="entry name" value="C6_DPF"/>
    <property type="match status" value="1"/>
</dbReference>
<dbReference type="PANTHER" id="PTHR31849">
    <property type="entry name" value="CYSTEINE-RICH PDF MOTIF DOMAIN-CONTAINING PROTEIN 1"/>
    <property type="match status" value="1"/>
</dbReference>
<evidence type="ECO:0000313" key="4">
    <source>
        <dbReference type="EMBL" id="EEH55089.1"/>
    </source>
</evidence>
<comment type="similarity">
    <text evidence="1">Belongs to the CDPF1 family.</text>
</comment>
<dbReference type="OrthoDB" id="191995at2759"/>
<accession>C1MYR3</accession>
<sequence>MERNPREDAKPEASGLTMRTFECKCCGIEINYEYKGRTPPYEPSIVFLEDGYFRRDPFADVKRPLFIGADCNVCSRPVCAQPTCSLFFTKRFCAACAKQYAEGFPLELRPDLEKLQAMPVAPATFDVDYGIRTSS</sequence>
<proteinExistence type="inferred from homology"/>
<gene>
    <name evidence="4" type="ORF">MICPUCDRAFT_68979</name>
</gene>
<keyword evidence="5" id="KW-1185">Reference proteome</keyword>
<dbReference type="InterPro" id="IPR018785">
    <property type="entry name" value="CDPF1_dom"/>
</dbReference>
<dbReference type="KEGG" id="mpp:MICPUCDRAFT_68979"/>
<dbReference type="InterPro" id="IPR042426">
    <property type="entry name" value="CDPF1"/>
</dbReference>
<reference evidence="4 5" key="1">
    <citation type="journal article" date="2009" name="Science">
        <title>Green evolution and dynamic adaptations revealed by genomes of the marine picoeukaryotes Micromonas.</title>
        <authorList>
            <person name="Worden A.Z."/>
            <person name="Lee J.H."/>
            <person name="Mock T."/>
            <person name="Rouze P."/>
            <person name="Simmons M.P."/>
            <person name="Aerts A.L."/>
            <person name="Allen A.E."/>
            <person name="Cuvelier M.L."/>
            <person name="Derelle E."/>
            <person name="Everett M.V."/>
            <person name="Foulon E."/>
            <person name="Grimwood J."/>
            <person name="Gundlach H."/>
            <person name="Henrissat B."/>
            <person name="Napoli C."/>
            <person name="McDonald S.M."/>
            <person name="Parker M.S."/>
            <person name="Rombauts S."/>
            <person name="Salamov A."/>
            <person name="Von Dassow P."/>
            <person name="Badger J.H."/>
            <person name="Coutinho P.M."/>
            <person name="Demir E."/>
            <person name="Dubchak I."/>
            <person name="Gentemann C."/>
            <person name="Eikrem W."/>
            <person name="Gready J.E."/>
            <person name="John U."/>
            <person name="Lanier W."/>
            <person name="Lindquist E.A."/>
            <person name="Lucas S."/>
            <person name="Mayer K.F."/>
            <person name="Moreau H."/>
            <person name="Not F."/>
            <person name="Otillar R."/>
            <person name="Panaud O."/>
            <person name="Pangilinan J."/>
            <person name="Paulsen I."/>
            <person name="Piegu B."/>
            <person name="Poliakov A."/>
            <person name="Robbens S."/>
            <person name="Schmutz J."/>
            <person name="Toulza E."/>
            <person name="Wyss T."/>
            <person name="Zelensky A."/>
            <person name="Zhou K."/>
            <person name="Armbrust E.V."/>
            <person name="Bhattacharya D."/>
            <person name="Goodenough U.W."/>
            <person name="Van de Peer Y."/>
            <person name="Grigoriev I.V."/>
        </authorList>
    </citation>
    <scope>NUCLEOTIDE SEQUENCE [LARGE SCALE GENOMIC DNA]</scope>
    <source>
        <strain evidence="4 5">CCMP1545</strain>
    </source>
</reference>
<dbReference type="eggNOG" id="KOG4543">
    <property type="taxonomic scope" value="Eukaryota"/>
</dbReference>
<organism evidence="5">
    <name type="scientific">Micromonas pusilla (strain CCMP1545)</name>
    <name type="common">Picoplanktonic green alga</name>
    <dbReference type="NCBI Taxonomy" id="564608"/>
    <lineage>
        <taxon>Eukaryota</taxon>
        <taxon>Viridiplantae</taxon>
        <taxon>Chlorophyta</taxon>
        <taxon>Mamiellophyceae</taxon>
        <taxon>Mamiellales</taxon>
        <taxon>Mamiellaceae</taxon>
        <taxon>Micromonas</taxon>
    </lineage>
</organism>
<feature type="domain" description="Cysteine-rich DPF motif" evidence="3">
    <location>
        <begin position="21"/>
        <end position="112"/>
    </location>
</feature>
<evidence type="ECO:0000256" key="2">
    <source>
        <dbReference type="ARBA" id="ARBA00014801"/>
    </source>
</evidence>
<protein>
    <recommendedName>
        <fullName evidence="2">Cysteine-rich DPF motif domain-containing protein 1</fullName>
    </recommendedName>
</protein>
<dbReference type="RefSeq" id="XP_003060320.1">
    <property type="nucleotide sequence ID" value="XM_003060274.1"/>
</dbReference>
<dbReference type="AlphaFoldDB" id="C1MYR3"/>
<dbReference type="PRINTS" id="PR01995">
    <property type="entry name" value="UPF0595"/>
</dbReference>
<dbReference type="OMA" id="CDMHELV"/>